<keyword evidence="3" id="KW-1185">Reference proteome</keyword>
<dbReference type="AlphaFoldDB" id="A0A8S1KUE7"/>
<accession>A0A8S1KUE7</accession>
<dbReference type="Proteomes" id="UP000688137">
    <property type="component" value="Unassembled WGS sequence"/>
</dbReference>
<evidence type="ECO:0000313" key="2">
    <source>
        <dbReference type="EMBL" id="CAD8058858.1"/>
    </source>
</evidence>
<name>A0A8S1KUE7_PARPR</name>
<evidence type="ECO:0000256" key="1">
    <source>
        <dbReference type="SAM" id="SignalP"/>
    </source>
</evidence>
<evidence type="ECO:0000313" key="3">
    <source>
        <dbReference type="Proteomes" id="UP000688137"/>
    </source>
</evidence>
<dbReference type="OMA" id="PCGNKDI"/>
<reference evidence="2" key="1">
    <citation type="submission" date="2021-01" db="EMBL/GenBank/DDBJ databases">
        <authorList>
            <consortium name="Genoscope - CEA"/>
            <person name="William W."/>
        </authorList>
    </citation>
    <scope>NUCLEOTIDE SEQUENCE</scope>
</reference>
<proteinExistence type="predicted"/>
<gene>
    <name evidence="2" type="ORF">PPRIM_AZ9-3.1.T0280053</name>
</gene>
<comment type="caution">
    <text evidence="2">The sequence shown here is derived from an EMBL/GenBank/DDBJ whole genome shotgun (WGS) entry which is preliminary data.</text>
</comment>
<sequence length="84" mass="9773">MKSMVIFVILLASIILPSTQIELNNQNVVSDCDCLGQFNCPCGNKDILYVMRSGQDRLMFRLNNKEKEYIKELNHEQKSKQKHK</sequence>
<dbReference type="EMBL" id="CAJJDM010000027">
    <property type="protein sequence ID" value="CAD8058858.1"/>
    <property type="molecule type" value="Genomic_DNA"/>
</dbReference>
<organism evidence="2 3">
    <name type="scientific">Paramecium primaurelia</name>
    <dbReference type="NCBI Taxonomy" id="5886"/>
    <lineage>
        <taxon>Eukaryota</taxon>
        <taxon>Sar</taxon>
        <taxon>Alveolata</taxon>
        <taxon>Ciliophora</taxon>
        <taxon>Intramacronucleata</taxon>
        <taxon>Oligohymenophorea</taxon>
        <taxon>Peniculida</taxon>
        <taxon>Parameciidae</taxon>
        <taxon>Paramecium</taxon>
    </lineage>
</organism>
<feature type="signal peptide" evidence="1">
    <location>
        <begin position="1"/>
        <end position="20"/>
    </location>
</feature>
<feature type="chain" id="PRO_5035917007" evidence="1">
    <location>
        <begin position="21"/>
        <end position="84"/>
    </location>
</feature>
<keyword evidence="1" id="KW-0732">Signal</keyword>
<protein>
    <submittedName>
        <fullName evidence="2">Uncharacterized protein</fullName>
    </submittedName>
</protein>